<dbReference type="PANTHER" id="PTHR31151:SF0">
    <property type="entry name" value="PROLINE-TRNA LIGASE (DUF1680)"/>
    <property type="match status" value="1"/>
</dbReference>
<keyword evidence="1" id="KW-0732">Signal</keyword>
<evidence type="ECO:0000256" key="1">
    <source>
        <dbReference type="SAM" id="SignalP"/>
    </source>
</evidence>
<reference evidence="3" key="1">
    <citation type="submission" date="2023-03" db="EMBL/GenBank/DDBJ databases">
        <title>Massive genome expansion in bonnet fungi (Mycena s.s.) driven by repeated elements and novel gene families across ecological guilds.</title>
        <authorList>
            <consortium name="Lawrence Berkeley National Laboratory"/>
            <person name="Harder C.B."/>
            <person name="Miyauchi S."/>
            <person name="Viragh M."/>
            <person name="Kuo A."/>
            <person name="Thoen E."/>
            <person name="Andreopoulos B."/>
            <person name="Lu D."/>
            <person name="Skrede I."/>
            <person name="Drula E."/>
            <person name="Henrissat B."/>
            <person name="Morin E."/>
            <person name="Kohler A."/>
            <person name="Barry K."/>
            <person name="LaButti K."/>
            <person name="Morin E."/>
            <person name="Salamov A."/>
            <person name="Lipzen A."/>
            <person name="Mereny Z."/>
            <person name="Hegedus B."/>
            <person name="Baldrian P."/>
            <person name="Stursova M."/>
            <person name="Weitz H."/>
            <person name="Taylor A."/>
            <person name="Grigoriev I.V."/>
            <person name="Nagy L.G."/>
            <person name="Martin F."/>
            <person name="Kauserud H."/>
        </authorList>
    </citation>
    <scope>NUCLEOTIDE SEQUENCE</scope>
    <source>
        <strain evidence="3">CBHHK002</strain>
    </source>
</reference>
<feature type="signal peptide" evidence="1">
    <location>
        <begin position="1"/>
        <end position="18"/>
    </location>
</feature>
<protein>
    <recommendedName>
        <fullName evidence="2">Non-reducing end beta-L-arabinofuranosidase-like GH127 middle domain-containing protein</fullName>
    </recommendedName>
</protein>
<name>A0AAD7EGE5_9AGAR</name>
<dbReference type="SUPFAM" id="SSF48208">
    <property type="entry name" value="Six-hairpin glycosidases"/>
    <property type="match status" value="1"/>
</dbReference>
<organism evidence="3 4">
    <name type="scientific">Mycena albidolilacea</name>
    <dbReference type="NCBI Taxonomy" id="1033008"/>
    <lineage>
        <taxon>Eukaryota</taxon>
        <taxon>Fungi</taxon>
        <taxon>Dikarya</taxon>
        <taxon>Basidiomycota</taxon>
        <taxon>Agaricomycotina</taxon>
        <taxon>Agaricomycetes</taxon>
        <taxon>Agaricomycetidae</taxon>
        <taxon>Agaricales</taxon>
        <taxon>Marasmiineae</taxon>
        <taxon>Mycenaceae</taxon>
        <taxon>Mycena</taxon>
    </lineage>
</organism>
<accession>A0AAD7EGE5</accession>
<dbReference type="PANTHER" id="PTHR31151">
    <property type="entry name" value="PROLINE-TRNA LIGASE (DUF1680)"/>
    <property type="match status" value="1"/>
</dbReference>
<sequence length="685" mass="75450">MRFKFILNFAALAASVSAASLLPPLYQKIPTGAIKPLGWAFNQAQIQADGLAGHLRDFDSYVAGSIWVEGGSIEYSEMHESAPYWFNGMVALAFQLEDKRLIGQVREFLDWTLDHQGEDGWLGPEPFVANATIPRLPWPRYLLLMGLVQYAEADPTQAPRILDAMHKFLSLVNTIWKNNQQGDPSLGFQFDYQFVRWEELVYSLQWLVDTDPRDKEDELIETMQLARNTGFSWKNDWFTPATFPKVATTVFTMQTHGVNTAEALKSEALAFRFTGDPTDKQNTFDRLDMLYQYHGRASGTFSADEHIAGLNPSRGTELCAVVEQIFSLALIYQQFGNNSVADRAEKIAYNALPAGILHDWSAHQYDQQVNQIWAQVIDPPPWGNNGPNSNVFGFEPNYPCCTVNHPQAYPKFWSHAFFADPSANAVIHAFLGPFSFASTLSNSNHVQVTVDTLYPFGNTLTYSISATKPFSFKIRVPTWAQNSNTSTIAVNGARAATLTTDALDLHTVKVNAGKTVVHVNLHTPLEVEVRTNGAVAITRGALNFAVELAHNTTVAPGLRSAQALTDVKRLYPNAPADFITPFDNHTHDSTLLPTGNWSVAIDPSTIVVSDKSATIKEIPYYAWAPGSSPVTLTATGCLIEWGLTLGTASAPPVSPNACVGDHFEVKLVPFAAAKLRLGEVPVIKA</sequence>
<dbReference type="EMBL" id="JARIHO010000055">
    <property type="protein sequence ID" value="KAJ7319105.1"/>
    <property type="molecule type" value="Genomic_DNA"/>
</dbReference>
<keyword evidence="4" id="KW-1185">Reference proteome</keyword>
<feature type="domain" description="Non-reducing end beta-L-arabinofuranosidase-like GH127 middle" evidence="2">
    <location>
        <begin position="442"/>
        <end position="497"/>
    </location>
</feature>
<dbReference type="GO" id="GO:0005975">
    <property type="term" value="P:carbohydrate metabolic process"/>
    <property type="evidence" value="ECO:0007669"/>
    <property type="project" value="InterPro"/>
</dbReference>
<gene>
    <name evidence="3" type="ORF">DFH08DRAFT_891546</name>
</gene>
<evidence type="ECO:0000313" key="4">
    <source>
        <dbReference type="Proteomes" id="UP001218218"/>
    </source>
</evidence>
<dbReference type="InterPro" id="IPR008928">
    <property type="entry name" value="6-hairpin_glycosidase_sf"/>
</dbReference>
<proteinExistence type="predicted"/>
<feature type="chain" id="PRO_5041897164" description="Non-reducing end beta-L-arabinofuranosidase-like GH127 middle domain-containing protein" evidence="1">
    <location>
        <begin position="19"/>
        <end position="685"/>
    </location>
</feature>
<evidence type="ECO:0000259" key="2">
    <source>
        <dbReference type="Pfam" id="PF20736"/>
    </source>
</evidence>
<dbReference type="Pfam" id="PF20736">
    <property type="entry name" value="Glyco_hydro127M"/>
    <property type="match status" value="1"/>
</dbReference>
<comment type="caution">
    <text evidence="3">The sequence shown here is derived from an EMBL/GenBank/DDBJ whole genome shotgun (WGS) entry which is preliminary data.</text>
</comment>
<dbReference type="InterPro" id="IPR049046">
    <property type="entry name" value="Beta-AFase-like_GH127_middle"/>
</dbReference>
<dbReference type="AlphaFoldDB" id="A0AAD7EGE5"/>
<evidence type="ECO:0000313" key="3">
    <source>
        <dbReference type="EMBL" id="KAJ7319105.1"/>
    </source>
</evidence>
<dbReference type="Proteomes" id="UP001218218">
    <property type="component" value="Unassembled WGS sequence"/>
</dbReference>